<organism evidence="1 2">
    <name type="scientific">Rotaria magnacalcarata</name>
    <dbReference type="NCBI Taxonomy" id="392030"/>
    <lineage>
        <taxon>Eukaryota</taxon>
        <taxon>Metazoa</taxon>
        <taxon>Spiralia</taxon>
        <taxon>Gnathifera</taxon>
        <taxon>Rotifera</taxon>
        <taxon>Eurotatoria</taxon>
        <taxon>Bdelloidea</taxon>
        <taxon>Philodinida</taxon>
        <taxon>Philodinidae</taxon>
        <taxon>Rotaria</taxon>
    </lineage>
</organism>
<sequence length="36" mass="3947">MLLAINSTEELNYTTNITEPTVTNASATAVKMIMKM</sequence>
<accession>A0A8S3A478</accession>
<evidence type="ECO:0000313" key="2">
    <source>
        <dbReference type="Proteomes" id="UP000681967"/>
    </source>
</evidence>
<feature type="non-terminal residue" evidence="1">
    <location>
        <position position="1"/>
    </location>
</feature>
<comment type="caution">
    <text evidence="1">The sequence shown here is derived from an EMBL/GenBank/DDBJ whole genome shotgun (WGS) entry which is preliminary data.</text>
</comment>
<gene>
    <name evidence="1" type="ORF">BYL167_LOCUS43442</name>
</gene>
<reference evidence="1" key="1">
    <citation type="submission" date="2021-02" db="EMBL/GenBank/DDBJ databases">
        <authorList>
            <person name="Nowell W R."/>
        </authorList>
    </citation>
    <scope>NUCLEOTIDE SEQUENCE</scope>
</reference>
<dbReference type="AlphaFoldDB" id="A0A8S3A478"/>
<proteinExistence type="predicted"/>
<dbReference type="EMBL" id="CAJOBH010115569">
    <property type="protein sequence ID" value="CAF4683948.1"/>
    <property type="molecule type" value="Genomic_DNA"/>
</dbReference>
<evidence type="ECO:0000313" key="1">
    <source>
        <dbReference type="EMBL" id="CAF4683948.1"/>
    </source>
</evidence>
<protein>
    <submittedName>
        <fullName evidence="1">Uncharacterized protein</fullName>
    </submittedName>
</protein>
<dbReference type="Proteomes" id="UP000681967">
    <property type="component" value="Unassembled WGS sequence"/>
</dbReference>
<name>A0A8S3A478_9BILA</name>